<reference evidence="3" key="2">
    <citation type="submission" date="2025-08" db="UniProtKB">
        <authorList>
            <consortium name="RefSeq"/>
        </authorList>
    </citation>
    <scope>IDENTIFICATION</scope>
    <source>
        <tissue evidence="3">Leaf</tissue>
    </source>
</reference>
<accession>A0A1S3TZQ8</accession>
<feature type="region of interest" description="Disordered" evidence="1">
    <location>
        <begin position="1"/>
        <end position="27"/>
    </location>
</feature>
<evidence type="ECO:0000256" key="1">
    <source>
        <dbReference type="SAM" id="MobiDB-lite"/>
    </source>
</evidence>
<dbReference type="OrthoDB" id="1434165at2759"/>
<keyword evidence="2" id="KW-1185">Reference proteome</keyword>
<reference evidence="2" key="1">
    <citation type="journal article" date="2014" name="Nat. Commun.">
        <title>Genome sequence of mungbean and insights into evolution within Vigna species.</title>
        <authorList>
            <person name="Kang Y.J."/>
            <person name="Kim S.K."/>
            <person name="Kim M.Y."/>
            <person name="Lestari P."/>
            <person name="Kim K.H."/>
            <person name="Ha B.K."/>
            <person name="Jun T.H."/>
            <person name="Hwang W.J."/>
            <person name="Lee T."/>
            <person name="Lee J."/>
            <person name="Shim S."/>
            <person name="Yoon M.Y."/>
            <person name="Jang Y.E."/>
            <person name="Han K.S."/>
            <person name="Taeprayoon P."/>
            <person name="Yoon N."/>
            <person name="Somta P."/>
            <person name="Tanya P."/>
            <person name="Kim K.S."/>
            <person name="Gwag J.G."/>
            <person name="Moon J.K."/>
            <person name="Lee Y.H."/>
            <person name="Park B.S."/>
            <person name="Bombarely A."/>
            <person name="Doyle J.J."/>
            <person name="Jackson S.A."/>
            <person name="Schafleitner R."/>
            <person name="Srinives P."/>
            <person name="Varshney R.K."/>
            <person name="Lee S.H."/>
        </authorList>
    </citation>
    <scope>NUCLEOTIDE SEQUENCE [LARGE SCALE GENOMIC DNA]</scope>
    <source>
        <strain evidence="2">cv. VC1973A</strain>
    </source>
</reference>
<evidence type="ECO:0000313" key="3">
    <source>
        <dbReference type="RefSeq" id="XP_014499246.1"/>
    </source>
</evidence>
<protein>
    <submittedName>
        <fullName evidence="3">Uncharacterized protein LOC106760307</fullName>
    </submittedName>
</protein>
<gene>
    <name evidence="3" type="primary">LOC106760307</name>
</gene>
<proteinExistence type="predicted"/>
<sequence>MELFDFTSGDHNLNVPQPQPQHNNHHQDARLGLGIDLNEIPLPSAETLLDSVTNIVCTYDENPGPPSGAPTALPNDGLAPGAACSKPCPATIGSHHHLILCDNWECGFHLACECVASGVKSKRWLLE</sequence>
<dbReference type="KEGG" id="vra:106760307"/>
<dbReference type="Proteomes" id="UP000087766">
    <property type="component" value="Chromosome 5"/>
</dbReference>
<name>A0A1S3TZQ8_VIGRR</name>
<feature type="compositionally biased region" description="Low complexity" evidence="1">
    <location>
        <begin position="11"/>
        <end position="22"/>
    </location>
</feature>
<dbReference type="GeneID" id="106760307"/>
<dbReference type="RefSeq" id="XP_014499246.1">
    <property type="nucleotide sequence ID" value="XM_014643760.1"/>
</dbReference>
<organism evidence="2 3">
    <name type="scientific">Vigna radiata var. radiata</name>
    <name type="common">Mung bean</name>
    <name type="synonym">Phaseolus aureus</name>
    <dbReference type="NCBI Taxonomy" id="3916"/>
    <lineage>
        <taxon>Eukaryota</taxon>
        <taxon>Viridiplantae</taxon>
        <taxon>Streptophyta</taxon>
        <taxon>Embryophyta</taxon>
        <taxon>Tracheophyta</taxon>
        <taxon>Spermatophyta</taxon>
        <taxon>Magnoliopsida</taxon>
        <taxon>eudicotyledons</taxon>
        <taxon>Gunneridae</taxon>
        <taxon>Pentapetalae</taxon>
        <taxon>rosids</taxon>
        <taxon>fabids</taxon>
        <taxon>Fabales</taxon>
        <taxon>Fabaceae</taxon>
        <taxon>Papilionoideae</taxon>
        <taxon>50 kb inversion clade</taxon>
        <taxon>NPAAA clade</taxon>
        <taxon>indigoferoid/millettioid clade</taxon>
        <taxon>Phaseoleae</taxon>
        <taxon>Vigna</taxon>
    </lineage>
</organism>
<dbReference type="AlphaFoldDB" id="A0A1S3TZQ8"/>
<evidence type="ECO:0000313" key="2">
    <source>
        <dbReference type="Proteomes" id="UP000087766"/>
    </source>
</evidence>